<organism evidence="1 2">
    <name type="scientific">Strongylus vulgaris</name>
    <name type="common">Blood worm</name>
    <dbReference type="NCBI Taxonomy" id="40348"/>
    <lineage>
        <taxon>Eukaryota</taxon>
        <taxon>Metazoa</taxon>
        <taxon>Ecdysozoa</taxon>
        <taxon>Nematoda</taxon>
        <taxon>Chromadorea</taxon>
        <taxon>Rhabditida</taxon>
        <taxon>Rhabditina</taxon>
        <taxon>Rhabditomorpha</taxon>
        <taxon>Strongyloidea</taxon>
        <taxon>Strongylidae</taxon>
        <taxon>Strongylus</taxon>
    </lineage>
</organism>
<keyword evidence="2" id="KW-1185">Reference proteome</keyword>
<evidence type="ECO:0000313" key="2">
    <source>
        <dbReference type="Proteomes" id="UP000270094"/>
    </source>
</evidence>
<dbReference type="EMBL" id="UYYB01094699">
    <property type="protein sequence ID" value="VDM74863.1"/>
    <property type="molecule type" value="Genomic_DNA"/>
</dbReference>
<accession>A0A3P7J366</accession>
<proteinExistence type="predicted"/>
<protein>
    <submittedName>
        <fullName evidence="1">Uncharacterized protein</fullName>
    </submittedName>
</protein>
<dbReference type="AlphaFoldDB" id="A0A3P7J366"/>
<sequence>MSDEVFAVFGFGLDVVRLQLSPMQVNGNEAIRGPTAYPEMRQLLADSVRCPIDGPTAYPGKCQSFFVNMTTNKKSSIDVK</sequence>
<gene>
    <name evidence="1" type="ORF">SVUK_LOCUS9861</name>
</gene>
<reference evidence="1 2" key="1">
    <citation type="submission" date="2018-11" db="EMBL/GenBank/DDBJ databases">
        <authorList>
            <consortium name="Pathogen Informatics"/>
        </authorList>
    </citation>
    <scope>NUCLEOTIDE SEQUENCE [LARGE SCALE GENOMIC DNA]</scope>
</reference>
<dbReference type="Proteomes" id="UP000270094">
    <property type="component" value="Unassembled WGS sequence"/>
</dbReference>
<evidence type="ECO:0000313" key="1">
    <source>
        <dbReference type="EMBL" id="VDM74863.1"/>
    </source>
</evidence>
<name>A0A3P7J366_STRVU</name>